<dbReference type="InterPro" id="IPR050510">
    <property type="entry name" value="Cation_transp_ATPase_P-type"/>
</dbReference>
<comment type="subcellular location">
    <subcellularLocation>
        <location evidence="1">Cell membrane</location>
        <topology evidence="1">Multi-pass membrane protein</topology>
    </subcellularLocation>
</comment>
<dbReference type="GO" id="GO:0030007">
    <property type="term" value="P:intracellular potassium ion homeostasis"/>
    <property type="evidence" value="ECO:0007669"/>
    <property type="project" value="TreeGrafter"/>
</dbReference>
<gene>
    <name evidence="4" type="ORF">MNOR_LOCUS17097</name>
</gene>
<dbReference type="EMBL" id="CAXKWB010011545">
    <property type="protein sequence ID" value="CAL4101797.1"/>
    <property type="molecule type" value="Genomic_DNA"/>
</dbReference>
<protein>
    <recommendedName>
        <fullName evidence="3">P-type ATPase A domain-containing protein</fullName>
    </recommendedName>
</protein>
<comment type="caution">
    <text evidence="4">The sequence shown here is derived from an EMBL/GenBank/DDBJ whole genome shotgun (WGS) entry which is preliminary data.</text>
</comment>
<dbReference type="GO" id="GO:0036376">
    <property type="term" value="P:sodium ion export across plasma membrane"/>
    <property type="evidence" value="ECO:0007669"/>
    <property type="project" value="TreeGrafter"/>
</dbReference>
<evidence type="ECO:0000259" key="3">
    <source>
        <dbReference type="Pfam" id="PF00122"/>
    </source>
</evidence>
<dbReference type="GO" id="GO:1990573">
    <property type="term" value="P:potassium ion import across plasma membrane"/>
    <property type="evidence" value="ECO:0007669"/>
    <property type="project" value="TreeGrafter"/>
</dbReference>
<organism evidence="4 5">
    <name type="scientific">Meganyctiphanes norvegica</name>
    <name type="common">Northern krill</name>
    <name type="synonym">Thysanopoda norvegica</name>
    <dbReference type="NCBI Taxonomy" id="48144"/>
    <lineage>
        <taxon>Eukaryota</taxon>
        <taxon>Metazoa</taxon>
        <taxon>Ecdysozoa</taxon>
        <taxon>Arthropoda</taxon>
        <taxon>Crustacea</taxon>
        <taxon>Multicrustacea</taxon>
        <taxon>Malacostraca</taxon>
        <taxon>Eumalacostraca</taxon>
        <taxon>Eucarida</taxon>
        <taxon>Euphausiacea</taxon>
        <taxon>Euphausiidae</taxon>
        <taxon>Meganyctiphanes</taxon>
    </lineage>
</organism>
<dbReference type="PANTHER" id="PTHR43294">
    <property type="entry name" value="SODIUM/POTASSIUM-TRANSPORTING ATPASE SUBUNIT ALPHA"/>
    <property type="match status" value="1"/>
</dbReference>
<dbReference type="InterPro" id="IPR008250">
    <property type="entry name" value="ATPase_P-typ_transduc_dom_A_sf"/>
</dbReference>
<dbReference type="AlphaFoldDB" id="A0AAV2QUR6"/>
<keyword evidence="2" id="KW-1003">Cell membrane</keyword>
<accession>A0AAV2QUR6</accession>
<dbReference type="Proteomes" id="UP001497623">
    <property type="component" value="Unassembled WGS sequence"/>
</dbReference>
<dbReference type="GO" id="GO:0005391">
    <property type="term" value="F:P-type sodium:potassium-exchanging transporter activity"/>
    <property type="evidence" value="ECO:0007669"/>
    <property type="project" value="TreeGrafter"/>
</dbReference>
<dbReference type="PANTHER" id="PTHR43294:SF21">
    <property type="entry name" value="CATION TRANSPORTING ATPASE"/>
    <property type="match status" value="1"/>
</dbReference>
<dbReference type="GO" id="GO:0005886">
    <property type="term" value="C:plasma membrane"/>
    <property type="evidence" value="ECO:0007669"/>
    <property type="project" value="UniProtKB-SubCell"/>
</dbReference>
<dbReference type="SUPFAM" id="SSF81653">
    <property type="entry name" value="Calcium ATPase, transduction domain A"/>
    <property type="match status" value="1"/>
</dbReference>
<keyword evidence="5" id="KW-1185">Reference proteome</keyword>
<evidence type="ECO:0000313" key="4">
    <source>
        <dbReference type="EMBL" id="CAL4101797.1"/>
    </source>
</evidence>
<keyword evidence="2" id="KW-0472">Membrane</keyword>
<feature type="domain" description="P-type ATPase A" evidence="3">
    <location>
        <begin position="72"/>
        <end position="174"/>
    </location>
</feature>
<dbReference type="Gene3D" id="2.70.150.10">
    <property type="entry name" value="Calcium-transporting ATPase, cytoplasmic transduction domain A"/>
    <property type="match status" value="1"/>
</dbReference>
<evidence type="ECO:0000256" key="2">
    <source>
        <dbReference type="ARBA" id="ARBA00022475"/>
    </source>
</evidence>
<reference evidence="4 5" key="1">
    <citation type="submission" date="2024-05" db="EMBL/GenBank/DDBJ databases">
        <authorList>
            <person name="Wallberg A."/>
        </authorList>
    </citation>
    <scope>NUCLEOTIDE SEQUENCE [LARGE SCALE GENOMIC DNA]</scope>
</reference>
<dbReference type="GO" id="GO:1902600">
    <property type="term" value="P:proton transmembrane transport"/>
    <property type="evidence" value="ECO:0007669"/>
    <property type="project" value="TreeGrafter"/>
</dbReference>
<dbReference type="InterPro" id="IPR059000">
    <property type="entry name" value="ATPase_P-type_domA"/>
</dbReference>
<name>A0AAV2QUR6_MEGNR</name>
<evidence type="ECO:0000256" key="1">
    <source>
        <dbReference type="ARBA" id="ARBA00004651"/>
    </source>
</evidence>
<proteinExistence type="predicted"/>
<evidence type="ECO:0000313" key="5">
    <source>
        <dbReference type="Proteomes" id="UP001497623"/>
    </source>
</evidence>
<dbReference type="Pfam" id="PF00122">
    <property type="entry name" value="E1-E2_ATPase"/>
    <property type="match status" value="1"/>
</dbReference>
<dbReference type="GO" id="GO:0006883">
    <property type="term" value="P:intracellular sodium ion homeostasis"/>
    <property type="evidence" value="ECO:0007669"/>
    <property type="project" value="TreeGrafter"/>
</dbReference>
<sequence>MGGMSSHSIERIREEHGIREHTIPIEELYEKFGVDPDVGHTIEDAHARYEEDGPNKLCPHEDPRISYPTDYTCLVLREGEKHTILVEELVLGDIVEMNEGDVVPADIRIIEAENFMVNVCEFTMEIEPKVKSPNCTSENPIESENLCFMSTVVVEGWSKGIVYAIGDNTLAGQLLPHRTIEGE</sequence>